<gene>
    <name evidence="2" type="ORF">BJ972_000224</name>
</gene>
<organism evidence="2 3">
    <name type="scientific">Agromyces atrinae</name>
    <dbReference type="NCBI Taxonomy" id="592376"/>
    <lineage>
        <taxon>Bacteria</taxon>
        <taxon>Bacillati</taxon>
        <taxon>Actinomycetota</taxon>
        <taxon>Actinomycetes</taxon>
        <taxon>Micrococcales</taxon>
        <taxon>Microbacteriaceae</taxon>
        <taxon>Agromyces</taxon>
    </lineage>
</organism>
<dbReference type="InterPro" id="IPR015655">
    <property type="entry name" value="PP2C"/>
</dbReference>
<dbReference type="PROSITE" id="PS51746">
    <property type="entry name" value="PPM_2"/>
    <property type="match status" value="1"/>
</dbReference>
<proteinExistence type="predicted"/>
<dbReference type="InterPro" id="IPR036457">
    <property type="entry name" value="PPM-type-like_dom_sf"/>
</dbReference>
<dbReference type="PANTHER" id="PTHR47992">
    <property type="entry name" value="PROTEIN PHOSPHATASE"/>
    <property type="match status" value="1"/>
</dbReference>
<name>A0A852SE68_9MICO</name>
<feature type="domain" description="PPM-type phosphatase" evidence="1">
    <location>
        <begin position="17"/>
        <end position="263"/>
    </location>
</feature>
<dbReference type="GO" id="GO:0004722">
    <property type="term" value="F:protein serine/threonine phosphatase activity"/>
    <property type="evidence" value="ECO:0007669"/>
    <property type="project" value="InterPro"/>
</dbReference>
<dbReference type="Proteomes" id="UP000581087">
    <property type="component" value="Unassembled WGS sequence"/>
</dbReference>
<accession>A0A852SE68</accession>
<dbReference type="SMART" id="SM00331">
    <property type="entry name" value="PP2C_SIG"/>
    <property type="match status" value="1"/>
</dbReference>
<dbReference type="SMART" id="SM00332">
    <property type="entry name" value="PP2Cc"/>
    <property type="match status" value="1"/>
</dbReference>
<dbReference type="Pfam" id="PF13672">
    <property type="entry name" value="PP2C_2"/>
    <property type="match status" value="1"/>
</dbReference>
<protein>
    <submittedName>
        <fullName evidence="2">Serine/threonine protein phosphatase PrpC</fullName>
    </submittedName>
</protein>
<reference evidence="2 3" key="1">
    <citation type="submission" date="2020-07" db="EMBL/GenBank/DDBJ databases">
        <title>Sequencing the genomes of 1000 actinobacteria strains.</title>
        <authorList>
            <person name="Klenk H.-P."/>
        </authorList>
    </citation>
    <scope>NUCLEOTIDE SEQUENCE [LARGE SCALE GENOMIC DNA]</scope>
    <source>
        <strain evidence="2 3">DSM 23870</strain>
    </source>
</reference>
<evidence type="ECO:0000313" key="2">
    <source>
        <dbReference type="EMBL" id="NYD65705.1"/>
    </source>
</evidence>
<dbReference type="EMBL" id="JACCBI010000001">
    <property type="protein sequence ID" value="NYD65705.1"/>
    <property type="molecule type" value="Genomic_DNA"/>
</dbReference>
<dbReference type="Gene3D" id="3.60.40.10">
    <property type="entry name" value="PPM-type phosphatase domain"/>
    <property type="match status" value="1"/>
</dbReference>
<sequence length="278" mass="29213">MIVERVMSVPGGSVRFRSSARSDIGLKRAVNEDSLSADAPVFLVADGMGGHARGDIASRTTVDVFREHIADDAPSTPERVLDAVHSSNDAVRDLSDEGDVGEMIAGTTLAGVAFVDAGAGEGCRWMVFNVGDSRVYSWQDGVLAQVSIDHSAVQELVNAGLIDAERAETHPDRNVITRAIGTDEYVDTDVWLLPADGVRSFLICSDGLTKELDDRAISEILAGCDAARDESGTLDSDSPADLLVAAALDRGGRDNISVVVVESLFTPDGTSAGQSPLA</sequence>
<comment type="caution">
    <text evidence="2">The sequence shown here is derived from an EMBL/GenBank/DDBJ whole genome shotgun (WGS) entry which is preliminary data.</text>
</comment>
<dbReference type="RefSeq" id="WP_241830883.1">
    <property type="nucleotide sequence ID" value="NZ_JACCBI010000001.1"/>
</dbReference>
<dbReference type="AlphaFoldDB" id="A0A852SE68"/>
<dbReference type="SUPFAM" id="SSF81606">
    <property type="entry name" value="PP2C-like"/>
    <property type="match status" value="1"/>
</dbReference>
<evidence type="ECO:0000313" key="3">
    <source>
        <dbReference type="Proteomes" id="UP000581087"/>
    </source>
</evidence>
<dbReference type="CDD" id="cd00143">
    <property type="entry name" value="PP2Cc"/>
    <property type="match status" value="1"/>
</dbReference>
<evidence type="ECO:0000259" key="1">
    <source>
        <dbReference type="PROSITE" id="PS51746"/>
    </source>
</evidence>
<dbReference type="InterPro" id="IPR001932">
    <property type="entry name" value="PPM-type_phosphatase-like_dom"/>
</dbReference>